<dbReference type="GO" id="GO:0016020">
    <property type="term" value="C:membrane"/>
    <property type="evidence" value="ECO:0007669"/>
    <property type="project" value="UniProtKB-SubCell"/>
</dbReference>
<feature type="transmembrane region" description="Helical" evidence="6">
    <location>
        <begin position="519"/>
        <end position="545"/>
    </location>
</feature>
<protein>
    <submittedName>
        <fullName evidence="9">NADH-quinone oxidoreductase subunit L</fullName>
    </submittedName>
</protein>
<keyword evidence="2 5" id="KW-0812">Transmembrane</keyword>
<evidence type="ECO:0000313" key="10">
    <source>
        <dbReference type="Proteomes" id="UP000679691"/>
    </source>
</evidence>
<feature type="transmembrane region" description="Helical" evidence="6">
    <location>
        <begin position="312"/>
        <end position="330"/>
    </location>
</feature>
<dbReference type="GO" id="GO:0042773">
    <property type="term" value="P:ATP synthesis coupled electron transport"/>
    <property type="evidence" value="ECO:0007669"/>
    <property type="project" value="InterPro"/>
</dbReference>
<dbReference type="InterPro" id="IPR003945">
    <property type="entry name" value="NU5C-like"/>
</dbReference>
<dbReference type="GO" id="GO:0012505">
    <property type="term" value="C:endomembrane system"/>
    <property type="evidence" value="ECO:0007669"/>
    <property type="project" value="UniProtKB-SubCell"/>
</dbReference>
<evidence type="ECO:0000256" key="6">
    <source>
        <dbReference type="SAM" id="Phobius"/>
    </source>
</evidence>
<keyword evidence="10" id="KW-1185">Reference proteome</keyword>
<dbReference type="Gene3D" id="1.20.5.2700">
    <property type="match status" value="2"/>
</dbReference>
<sequence length="671" mass="74175">MLAATPHNTLLYAVIATVCLPLLAFIYQAVKGRSAQTGIPSITAIIGSLLLASYIAVQVWNQPPIHFQYSWFTLGENTFYIGILLNNLTALMLVLVPLIAVPVHIYSTAYMQGDAGIHRYWMYLSLFCFAMLGLLVVDNLLLMYIFWELVGFASYLLIGFWYTRESAVQANKKAFLINRIGDLGFLIGIAIIFSEFGTLDLHALFSENGLLSQMDNLSSTWLTAAGIAFFIGAMAKSAQFPLHVWLPDAMEGPTAVSSLIHAATMVAAGVFLLARIFPLFNEHALLVISIVGTLTACTAACFALAQYDIKKILAYSTISQLGYMMVGVGIGAYDTAIFHLLTHAFFKCLLFLAAGAVIHEMQHLKQHVQGDFDPQDLRNMGGLKRWMPKTAILMGLASLALAGFPLTSGFLSKDALIISTFEWASERGLVYQLIPALLILVSILTAFYSARLIFKAFFGEPRLPYFHGVEKHPVHEPGASMLWPMVFLGICCLFPLFSLNPFSSSHSWILSGLAVPHSFAAIHALHLLIPSMLVTGTVLSITLAWKWYAQDKYPLNAQSALMLAAEKQFYINEFNQRIWVNGILGIAKGAYWLDRHIVDGLVQLFAGCVQYISKVSSWVDTHIVDGLVNGLAALTYWLGNIFRQAQNGKIQSYFLAAFFTLFMGLLYLIFS</sequence>
<evidence type="ECO:0000259" key="8">
    <source>
        <dbReference type="Pfam" id="PF00662"/>
    </source>
</evidence>
<feature type="transmembrane region" description="Helical" evidence="6">
    <location>
        <begin position="336"/>
        <end position="358"/>
    </location>
</feature>
<gene>
    <name evidence="9" type="primary">nuoL</name>
    <name evidence="9" type="ORF">J5U18_01755</name>
</gene>
<feature type="domain" description="NADH-Ubiquinone oxidoreductase (complex I) chain 5 N-terminal" evidence="8">
    <location>
        <begin position="71"/>
        <end position="120"/>
    </location>
</feature>
<feature type="transmembrane region" description="Helical" evidence="6">
    <location>
        <begin position="42"/>
        <end position="60"/>
    </location>
</feature>
<keyword evidence="3 6" id="KW-1133">Transmembrane helix</keyword>
<dbReference type="GO" id="GO:0015990">
    <property type="term" value="P:electron transport coupled proton transport"/>
    <property type="evidence" value="ECO:0007669"/>
    <property type="project" value="TreeGrafter"/>
</dbReference>
<dbReference type="NCBIfam" id="NF005141">
    <property type="entry name" value="PRK06590.1"/>
    <property type="match status" value="1"/>
</dbReference>
<evidence type="ECO:0000256" key="4">
    <source>
        <dbReference type="ARBA" id="ARBA00023136"/>
    </source>
</evidence>
<keyword evidence="4 6" id="KW-0472">Membrane</keyword>
<feature type="transmembrane region" description="Helical" evidence="6">
    <location>
        <begin position="143"/>
        <end position="162"/>
    </location>
</feature>
<evidence type="ECO:0000256" key="3">
    <source>
        <dbReference type="ARBA" id="ARBA00022989"/>
    </source>
</evidence>
<accession>A0A8T4H627</accession>
<feature type="domain" description="NADH:quinone oxidoreductase/Mrp antiporter transmembrane" evidence="7">
    <location>
        <begin position="138"/>
        <end position="430"/>
    </location>
</feature>
<proteinExistence type="predicted"/>
<evidence type="ECO:0000259" key="7">
    <source>
        <dbReference type="Pfam" id="PF00361"/>
    </source>
</evidence>
<dbReference type="GO" id="GO:0003954">
    <property type="term" value="F:NADH dehydrogenase activity"/>
    <property type="evidence" value="ECO:0007669"/>
    <property type="project" value="TreeGrafter"/>
</dbReference>
<feature type="transmembrane region" description="Helical" evidence="6">
    <location>
        <begin position="80"/>
        <end position="100"/>
    </location>
</feature>
<feature type="transmembrane region" description="Helical" evidence="6">
    <location>
        <begin position="217"/>
        <end position="235"/>
    </location>
</feature>
<dbReference type="NCBIfam" id="TIGR01974">
    <property type="entry name" value="NDH_I_L"/>
    <property type="match status" value="1"/>
</dbReference>
<feature type="transmembrane region" description="Helical" evidence="6">
    <location>
        <begin position="431"/>
        <end position="454"/>
    </location>
</feature>
<feature type="transmembrane region" description="Helical" evidence="6">
    <location>
        <begin position="481"/>
        <end position="499"/>
    </location>
</feature>
<feature type="transmembrane region" description="Helical" evidence="6">
    <location>
        <begin position="12"/>
        <end position="30"/>
    </location>
</feature>
<dbReference type="PRINTS" id="PR01435">
    <property type="entry name" value="NPOXDRDTASE5"/>
</dbReference>
<feature type="transmembrane region" description="Helical" evidence="6">
    <location>
        <begin position="390"/>
        <end position="411"/>
    </location>
</feature>
<feature type="transmembrane region" description="Helical" evidence="6">
    <location>
        <begin position="120"/>
        <end position="137"/>
    </location>
</feature>
<evidence type="ECO:0000256" key="5">
    <source>
        <dbReference type="RuleBase" id="RU000320"/>
    </source>
</evidence>
<dbReference type="AlphaFoldDB" id="A0A8T4H627"/>
<dbReference type="RefSeq" id="WP_353545782.1">
    <property type="nucleotide sequence ID" value="NZ_JAGKSB010000002.1"/>
</dbReference>
<feature type="transmembrane region" description="Helical" evidence="6">
    <location>
        <begin position="653"/>
        <end position="670"/>
    </location>
</feature>
<dbReference type="InterPro" id="IPR018393">
    <property type="entry name" value="NADHpl_OxRdtase_5_subgr"/>
</dbReference>
<feature type="transmembrane region" description="Helical" evidence="6">
    <location>
        <begin position="283"/>
        <end position="305"/>
    </location>
</feature>
<evidence type="ECO:0000256" key="2">
    <source>
        <dbReference type="ARBA" id="ARBA00022692"/>
    </source>
</evidence>
<dbReference type="EMBL" id="JAGKSB010000002">
    <property type="protein sequence ID" value="MBP3942299.1"/>
    <property type="molecule type" value="Genomic_DNA"/>
</dbReference>
<feature type="transmembrane region" description="Helical" evidence="6">
    <location>
        <begin position="256"/>
        <end position="277"/>
    </location>
</feature>
<comment type="subcellular location">
    <subcellularLocation>
        <location evidence="1">Endomembrane system</location>
        <topology evidence="1">Multi-pass membrane protein</topology>
    </subcellularLocation>
    <subcellularLocation>
        <location evidence="5">Membrane</location>
        <topology evidence="5">Multi-pass membrane protein</topology>
    </subcellularLocation>
</comment>
<feature type="transmembrane region" description="Helical" evidence="6">
    <location>
        <begin position="183"/>
        <end position="205"/>
    </location>
</feature>
<evidence type="ECO:0000313" key="9">
    <source>
        <dbReference type="EMBL" id="MBP3942299.1"/>
    </source>
</evidence>
<comment type="caution">
    <text evidence="9">The sequence shown here is derived from an EMBL/GenBank/DDBJ whole genome shotgun (WGS) entry which is preliminary data.</text>
</comment>
<dbReference type="InterPro" id="IPR001750">
    <property type="entry name" value="ND/Mrp_TM"/>
</dbReference>
<organism evidence="9 10">
    <name type="scientific">Rhinopithecimicrobium faecis</name>
    <dbReference type="NCBI Taxonomy" id="2820698"/>
    <lineage>
        <taxon>Bacteria</taxon>
        <taxon>Pseudomonadati</taxon>
        <taxon>Bacteroidota</taxon>
        <taxon>Sphingobacteriia</taxon>
        <taxon>Sphingobacteriales</taxon>
        <taxon>Sphingobacteriaceae</taxon>
        <taxon>Rhinopithecimicrobium</taxon>
    </lineage>
</organism>
<dbReference type="PANTHER" id="PTHR42829">
    <property type="entry name" value="NADH-UBIQUINONE OXIDOREDUCTASE CHAIN 5"/>
    <property type="match status" value="1"/>
</dbReference>
<reference evidence="9" key="1">
    <citation type="submission" date="2021-03" db="EMBL/GenBank/DDBJ databases">
        <authorList>
            <person name="Lu T."/>
            <person name="Wang Q."/>
            <person name="Han X."/>
        </authorList>
    </citation>
    <scope>NUCLEOTIDE SEQUENCE</scope>
    <source>
        <strain evidence="9">WQ 2009</strain>
    </source>
</reference>
<name>A0A8T4H627_9SPHI</name>
<dbReference type="Pfam" id="PF00662">
    <property type="entry name" value="Proton_antipo_N"/>
    <property type="match status" value="1"/>
</dbReference>
<dbReference type="GO" id="GO:0008137">
    <property type="term" value="F:NADH dehydrogenase (ubiquinone) activity"/>
    <property type="evidence" value="ECO:0007669"/>
    <property type="project" value="InterPro"/>
</dbReference>
<dbReference type="Pfam" id="PF00361">
    <property type="entry name" value="Proton_antipo_M"/>
    <property type="match status" value="1"/>
</dbReference>
<dbReference type="InterPro" id="IPR001516">
    <property type="entry name" value="Proton_antipo_N"/>
</dbReference>
<dbReference type="PANTHER" id="PTHR42829:SF2">
    <property type="entry name" value="NADH-UBIQUINONE OXIDOREDUCTASE CHAIN 5"/>
    <property type="match status" value="1"/>
</dbReference>
<dbReference type="Proteomes" id="UP000679691">
    <property type="component" value="Unassembled WGS sequence"/>
</dbReference>
<dbReference type="PRINTS" id="PR01434">
    <property type="entry name" value="NADHDHGNASE5"/>
</dbReference>
<evidence type="ECO:0000256" key="1">
    <source>
        <dbReference type="ARBA" id="ARBA00004127"/>
    </source>
</evidence>